<evidence type="ECO:0000256" key="6">
    <source>
        <dbReference type="ARBA" id="ARBA00022801"/>
    </source>
</evidence>
<dbReference type="GO" id="GO:0016787">
    <property type="term" value="F:hydrolase activity"/>
    <property type="evidence" value="ECO:0007669"/>
    <property type="project" value="UniProtKB-KW"/>
</dbReference>
<evidence type="ECO:0000256" key="2">
    <source>
        <dbReference type="ARBA" id="ARBA00004123"/>
    </source>
</evidence>
<dbReference type="Pfam" id="PF13359">
    <property type="entry name" value="DDE_Tnp_4"/>
    <property type="match status" value="1"/>
</dbReference>
<dbReference type="GO" id="GO:0005634">
    <property type="term" value="C:nucleus"/>
    <property type="evidence" value="ECO:0007669"/>
    <property type="project" value="UniProtKB-SubCell"/>
</dbReference>
<evidence type="ECO:0000256" key="5">
    <source>
        <dbReference type="ARBA" id="ARBA00022723"/>
    </source>
</evidence>
<proteinExistence type="inferred from homology"/>
<dbReference type="PANTHER" id="PTHR22930">
    <property type="match status" value="1"/>
</dbReference>
<comment type="similarity">
    <text evidence="3">Belongs to the HARBI1 family.</text>
</comment>
<gene>
    <name evidence="9" type="ORF">TMSB3V08_LOCUS8607</name>
</gene>
<evidence type="ECO:0000313" key="9">
    <source>
        <dbReference type="EMBL" id="CAD7431887.1"/>
    </source>
</evidence>
<dbReference type="EMBL" id="OB795223">
    <property type="protein sequence ID" value="CAD7431887.1"/>
    <property type="molecule type" value="Genomic_DNA"/>
</dbReference>
<keyword evidence="6" id="KW-0378">Hydrolase</keyword>
<keyword evidence="7" id="KW-0539">Nucleus</keyword>
<dbReference type="GO" id="GO:0046872">
    <property type="term" value="F:metal ion binding"/>
    <property type="evidence" value="ECO:0007669"/>
    <property type="project" value="UniProtKB-KW"/>
</dbReference>
<evidence type="ECO:0000256" key="1">
    <source>
        <dbReference type="ARBA" id="ARBA00001968"/>
    </source>
</evidence>
<comment type="cofactor">
    <cofactor evidence="1">
        <name>a divalent metal cation</name>
        <dbReference type="ChEBI" id="CHEBI:60240"/>
    </cofactor>
</comment>
<protein>
    <recommendedName>
        <fullName evidence="8">DDE Tnp4 domain-containing protein</fullName>
    </recommendedName>
</protein>
<dbReference type="PANTHER" id="PTHR22930:SF250">
    <property type="entry name" value="NUCLEASE HARBI1-LIKE PROTEIN"/>
    <property type="match status" value="1"/>
</dbReference>
<keyword evidence="5" id="KW-0479">Metal-binding</keyword>
<sequence length="281" mass="31821">MTARRLDPVEMPTCAMLSSRQVTAALHFFAEGGYQRGVGQDSFVALSQPSTGRCIHNVCNAVSDLLADRWIVFPTTAAQRERISPSIGISQCDCTHTHIAITTPHEDEEAYYNHHEFHSLNVQGICALNVNARFPGRVPDQFIWRDSAVKVEMRRLHRERIDDFYFIGVSGHAPEQCMLTPFTYAVEGTPERFFGMLKGRFRCLFQDRTLHHVHAQEARIIETCVVKHNVMIHYIIPFDEETMVAEPYVPAQMKIMLPMVGGKRGLTLYSGISTAKNLGRK</sequence>
<evidence type="ECO:0000256" key="3">
    <source>
        <dbReference type="ARBA" id="ARBA00006958"/>
    </source>
</evidence>
<reference evidence="9" key="1">
    <citation type="submission" date="2020-11" db="EMBL/GenBank/DDBJ databases">
        <authorList>
            <person name="Tran Van P."/>
        </authorList>
    </citation>
    <scope>NUCLEOTIDE SEQUENCE</scope>
</reference>
<feature type="domain" description="DDE Tnp4" evidence="8">
    <location>
        <begin position="93"/>
        <end position="229"/>
    </location>
</feature>
<dbReference type="AlphaFoldDB" id="A0A7R9EDE9"/>
<comment type="subcellular location">
    <subcellularLocation>
        <location evidence="2">Nucleus</location>
    </subcellularLocation>
</comment>
<evidence type="ECO:0000256" key="7">
    <source>
        <dbReference type="ARBA" id="ARBA00023242"/>
    </source>
</evidence>
<dbReference type="InterPro" id="IPR045249">
    <property type="entry name" value="HARBI1-like"/>
</dbReference>
<dbReference type="GO" id="GO:0004518">
    <property type="term" value="F:nuclease activity"/>
    <property type="evidence" value="ECO:0007669"/>
    <property type="project" value="UniProtKB-KW"/>
</dbReference>
<accession>A0A7R9EDE9</accession>
<keyword evidence="4" id="KW-0540">Nuclease</keyword>
<evidence type="ECO:0000256" key="4">
    <source>
        <dbReference type="ARBA" id="ARBA00022722"/>
    </source>
</evidence>
<name>A0A7R9EDE9_9NEOP</name>
<organism evidence="9">
    <name type="scientific">Timema monikensis</name>
    <dbReference type="NCBI Taxonomy" id="170555"/>
    <lineage>
        <taxon>Eukaryota</taxon>
        <taxon>Metazoa</taxon>
        <taxon>Ecdysozoa</taxon>
        <taxon>Arthropoda</taxon>
        <taxon>Hexapoda</taxon>
        <taxon>Insecta</taxon>
        <taxon>Pterygota</taxon>
        <taxon>Neoptera</taxon>
        <taxon>Polyneoptera</taxon>
        <taxon>Phasmatodea</taxon>
        <taxon>Timematodea</taxon>
        <taxon>Timematoidea</taxon>
        <taxon>Timematidae</taxon>
        <taxon>Timema</taxon>
    </lineage>
</organism>
<evidence type="ECO:0000259" key="8">
    <source>
        <dbReference type="Pfam" id="PF13359"/>
    </source>
</evidence>
<dbReference type="InterPro" id="IPR027806">
    <property type="entry name" value="HARBI1_dom"/>
</dbReference>